<dbReference type="eggNOG" id="KOG1888">
    <property type="taxonomic scope" value="Eukaryota"/>
</dbReference>
<dbReference type="OrthoDB" id="405996at2759"/>
<dbReference type="InParanoid" id="A0A1X7T7X3"/>
<proteinExistence type="predicted"/>
<name>A0A1X7T7X3_AMPQE</name>
<evidence type="ECO:0000256" key="1">
    <source>
        <dbReference type="ARBA" id="ARBA00022801"/>
    </source>
</evidence>
<dbReference type="PANTHER" id="PTHR45738">
    <property type="entry name" value="POLYPHOSPHOINOSITIDE PHOSPHATASE"/>
    <property type="match status" value="1"/>
</dbReference>
<accession>A0A1X7T7X3</accession>
<evidence type="ECO:0000313" key="2">
    <source>
        <dbReference type="EnsemblMetazoa" id="Aqu2.1.10351_001"/>
    </source>
</evidence>
<dbReference type="InterPro" id="IPR043573">
    <property type="entry name" value="Fig4-like"/>
</dbReference>
<dbReference type="GO" id="GO:0043813">
    <property type="term" value="F:phosphatidylinositol-3,5-bisphosphate 5-phosphatase activity"/>
    <property type="evidence" value="ECO:0007669"/>
    <property type="project" value="InterPro"/>
</dbReference>
<dbReference type="EnsemblMetazoa" id="Aqu2.1.10351_001">
    <property type="protein sequence ID" value="Aqu2.1.10351_001"/>
    <property type="gene ID" value="Aqu2.1.10351"/>
</dbReference>
<reference evidence="2" key="1">
    <citation type="submission" date="2017-05" db="UniProtKB">
        <authorList>
            <consortium name="EnsemblMetazoa"/>
        </authorList>
    </citation>
    <scope>IDENTIFICATION</scope>
</reference>
<organism evidence="2">
    <name type="scientific">Amphimedon queenslandica</name>
    <name type="common">Sponge</name>
    <dbReference type="NCBI Taxonomy" id="400682"/>
    <lineage>
        <taxon>Eukaryota</taxon>
        <taxon>Metazoa</taxon>
        <taxon>Porifera</taxon>
        <taxon>Demospongiae</taxon>
        <taxon>Heteroscleromorpha</taxon>
        <taxon>Haplosclerida</taxon>
        <taxon>Niphatidae</taxon>
        <taxon>Amphimedon</taxon>
    </lineage>
</organism>
<dbReference type="AlphaFoldDB" id="A0A1X7T7X3"/>
<keyword evidence="1" id="KW-0378">Hydrolase</keyword>
<dbReference type="STRING" id="400682.A0A1X7T7X3"/>
<dbReference type="GO" id="GO:0046856">
    <property type="term" value="P:phosphatidylinositol dephosphorylation"/>
    <property type="evidence" value="ECO:0007669"/>
    <property type="project" value="InterPro"/>
</dbReference>
<protein>
    <submittedName>
        <fullName evidence="2">Uncharacterized protein</fullName>
    </submittedName>
</protein>
<dbReference type="PANTHER" id="PTHR45738:SF5">
    <property type="entry name" value="POLYPHOSPHOINOSITIDE PHOSPHATASE"/>
    <property type="match status" value="1"/>
</dbReference>
<sequence>ATPYFIPAGMHFSHCLKRFGSPIICLNLVKVTYPRPLMNINEYLQSKEKRRHECLLTDELESATEYLNQFLPPEHHIQYKYLDMAKLHRYSTIIPLNIPYYNEAPWCVDSPAEIHLRDNVLLVLPPS</sequence>